<keyword evidence="2" id="KW-1064">Adaptive immunity</keyword>
<dbReference type="AlphaFoldDB" id="A0A3Q2CM14"/>
<dbReference type="SMART" id="SM00406">
    <property type="entry name" value="IGv"/>
    <property type="match status" value="1"/>
</dbReference>
<dbReference type="InterPro" id="IPR013783">
    <property type="entry name" value="Ig-like_fold"/>
</dbReference>
<dbReference type="InterPro" id="IPR036179">
    <property type="entry name" value="Ig-like_dom_sf"/>
</dbReference>
<evidence type="ECO:0000256" key="2">
    <source>
        <dbReference type="ARBA" id="ARBA00023130"/>
    </source>
</evidence>
<dbReference type="GO" id="GO:0019814">
    <property type="term" value="C:immunoglobulin complex"/>
    <property type="evidence" value="ECO:0007669"/>
    <property type="project" value="UniProtKB-KW"/>
</dbReference>
<dbReference type="Pfam" id="PF07686">
    <property type="entry name" value="V-set"/>
    <property type="match status" value="1"/>
</dbReference>
<reference evidence="6" key="1">
    <citation type="submission" date="2025-08" db="UniProtKB">
        <authorList>
            <consortium name="Ensembl"/>
        </authorList>
    </citation>
    <scope>IDENTIFICATION</scope>
</reference>
<keyword evidence="1" id="KW-0391">Immunity</keyword>
<feature type="domain" description="Immunoglobulin V-set" evidence="4">
    <location>
        <begin position="23"/>
        <end position="99"/>
    </location>
</feature>
<keyword evidence="3" id="KW-1280">Immunoglobulin</keyword>
<dbReference type="InterPro" id="IPR003599">
    <property type="entry name" value="Ig_sub"/>
</dbReference>
<evidence type="ECO:0000256" key="1">
    <source>
        <dbReference type="ARBA" id="ARBA00022859"/>
    </source>
</evidence>
<reference evidence="6" key="2">
    <citation type="submission" date="2025-09" db="UniProtKB">
        <authorList>
            <consortium name="Ensembl"/>
        </authorList>
    </citation>
    <scope>IDENTIFICATION</scope>
</reference>
<evidence type="ECO:0000313" key="6">
    <source>
        <dbReference type="Ensembl" id="ENSCVAP00000006398.1"/>
    </source>
</evidence>
<protein>
    <recommendedName>
        <fullName evidence="8">Ig-like domain-containing protein</fullName>
    </recommendedName>
</protein>
<dbReference type="InterPro" id="IPR050199">
    <property type="entry name" value="IgHV"/>
</dbReference>
<dbReference type="GeneTree" id="ENSGT01020000230358"/>
<evidence type="ECO:0000256" key="3">
    <source>
        <dbReference type="ARBA" id="ARBA00043265"/>
    </source>
</evidence>
<dbReference type="InterPro" id="IPR013106">
    <property type="entry name" value="Ig_V-set"/>
</dbReference>
<dbReference type="SMART" id="SM00409">
    <property type="entry name" value="IG"/>
    <property type="match status" value="1"/>
</dbReference>
<evidence type="ECO:0000259" key="5">
    <source>
        <dbReference type="SMART" id="SM00409"/>
    </source>
</evidence>
<accession>A0A3Q2CM14</accession>
<feature type="domain" description="Immunoglobulin" evidence="5">
    <location>
        <begin position="13"/>
        <end position="110"/>
    </location>
</feature>
<sequence length="203" mass="23298">TRLCAKCEQLKQPASMTVQPGQPLVISCQVSYSVNSYWTHWIRQPSGKGLDWIGRAVGSSTDYKTSLRNKFSISTDSSSNTVTLNGQNVQPEDSSCCIISYFVKVRLKLYLIMSDMCEKLWNRLKIYSNLSVVRSVSLFTMYTASSSVEQILNRPDPKYIIPNFLIHSFDAFSVNLKFFHSHENKENSLNEVCPNFWYVLYLF</sequence>
<proteinExistence type="predicted"/>
<name>A0A3Q2CM14_CYPVA</name>
<dbReference type="GO" id="GO:0005576">
    <property type="term" value="C:extracellular region"/>
    <property type="evidence" value="ECO:0007669"/>
    <property type="project" value="UniProtKB-ARBA"/>
</dbReference>
<dbReference type="GO" id="GO:0002250">
    <property type="term" value="P:adaptive immune response"/>
    <property type="evidence" value="ECO:0007669"/>
    <property type="project" value="UniProtKB-KW"/>
</dbReference>
<evidence type="ECO:0000313" key="7">
    <source>
        <dbReference type="Proteomes" id="UP000265020"/>
    </source>
</evidence>
<evidence type="ECO:0000259" key="4">
    <source>
        <dbReference type="SMART" id="SM00406"/>
    </source>
</evidence>
<dbReference type="Ensembl" id="ENSCVAT00000005065.1">
    <property type="protein sequence ID" value="ENSCVAP00000006398.1"/>
    <property type="gene ID" value="ENSCVAG00000007937.1"/>
</dbReference>
<evidence type="ECO:0008006" key="8">
    <source>
        <dbReference type="Google" id="ProtNLM"/>
    </source>
</evidence>
<dbReference type="Proteomes" id="UP000265020">
    <property type="component" value="Unassembled WGS sequence"/>
</dbReference>
<organism evidence="6 7">
    <name type="scientific">Cyprinodon variegatus</name>
    <name type="common">Sheepshead minnow</name>
    <dbReference type="NCBI Taxonomy" id="28743"/>
    <lineage>
        <taxon>Eukaryota</taxon>
        <taxon>Metazoa</taxon>
        <taxon>Chordata</taxon>
        <taxon>Craniata</taxon>
        <taxon>Vertebrata</taxon>
        <taxon>Euteleostomi</taxon>
        <taxon>Actinopterygii</taxon>
        <taxon>Neopterygii</taxon>
        <taxon>Teleostei</taxon>
        <taxon>Neoteleostei</taxon>
        <taxon>Acanthomorphata</taxon>
        <taxon>Ovalentaria</taxon>
        <taxon>Atherinomorphae</taxon>
        <taxon>Cyprinodontiformes</taxon>
        <taxon>Cyprinodontidae</taxon>
        <taxon>Cyprinodon</taxon>
    </lineage>
</organism>
<keyword evidence="7" id="KW-1185">Reference proteome</keyword>
<dbReference type="Gene3D" id="2.60.40.10">
    <property type="entry name" value="Immunoglobulins"/>
    <property type="match status" value="1"/>
</dbReference>
<dbReference type="PANTHER" id="PTHR23266">
    <property type="entry name" value="IMMUNOGLOBULIN HEAVY CHAIN"/>
    <property type="match status" value="1"/>
</dbReference>
<dbReference type="SUPFAM" id="SSF48726">
    <property type="entry name" value="Immunoglobulin"/>
    <property type="match status" value="1"/>
</dbReference>